<dbReference type="Proteomes" id="UP001457282">
    <property type="component" value="Unassembled WGS sequence"/>
</dbReference>
<name>A0AAW1YEN2_RUBAR</name>
<gene>
    <name evidence="2" type="ORF">M0R45_012061</name>
</gene>
<dbReference type="SUPFAM" id="SSF50965">
    <property type="entry name" value="Galactose oxidase, central domain"/>
    <property type="match status" value="1"/>
</dbReference>
<reference evidence="2 3" key="1">
    <citation type="journal article" date="2023" name="G3 (Bethesda)">
        <title>A chromosome-length genome assembly and annotation of blackberry (Rubus argutus, cv. 'Hillquist').</title>
        <authorList>
            <person name="Bruna T."/>
            <person name="Aryal R."/>
            <person name="Dudchenko O."/>
            <person name="Sargent D.J."/>
            <person name="Mead D."/>
            <person name="Buti M."/>
            <person name="Cavallini A."/>
            <person name="Hytonen T."/>
            <person name="Andres J."/>
            <person name="Pham M."/>
            <person name="Weisz D."/>
            <person name="Mascagni F."/>
            <person name="Usai G."/>
            <person name="Natali L."/>
            <person name="Bassil N."/>
            <person name="Fernandez G.E."/>
            <person name="Lomsadze A."/>
            <person name="Armour M."/>
            <person name="Olukolu B."/>
            <person name="Poorten T."/>
            <person name="Britton C."/>
            <person name="Davik J."/>
            <person name="Ashrafi H."/>
            <person name="Aiden E.L."/>
            <person name="Borodovsky M."/>
            <person name="Worthington M."/>
        </authorList>
    </citation>
    <scope>NUCLEOTIDE SEQUENCE [LARGE SCALE GENOMIC DNA]</scope>
    <source>
        <strain evidence="2">PI 553951</strain>
    </source>
</reference>
<feature type="domain" description="F-box" evidence="1">
    <location>
        <begin position="26"/>
        <end position="71"/>
    </location>
</feature>
<evidence type="ECO:0000313" key="3">
    <source>
        <dbReference type="Proteomes" id="UP001457282"/>
    </source>
</evidence>
<proteinExistence type="predicted"/>
<protein>
    <recommendedName>
        <fullName evidence="1">F-box domain-containing protein</fullName>
    </recommendedName>
</protein>
<dbReference type="NCBIfam" id="TIGR01640">
    <property type="entry name" value="F_box_assoc_1"/>
    <property type="match status" value="1"/>
</dbReference>
<dbReference type="SUPFAM" id="SSF81383">
    <property type="entry name" value="F-box domain"/>
    <property type="match status" value="1"/>
</dbReference>
<dbReference type="InterPro" id="IPR006527">
    <property type="entry name" value="F-box-assoc_dom_typ1"/>
</dbReference>
<dbReference type="EMBL" id="JBEDUW010000002">
    <property type="protein sequence ID" value="KAK9946605.1"/>
    <property type="molecule type" value="Genomic_DNA"/>
</dbReference>
<dbReference type="Pfam" id="PF00646">
    <property type="entry name" value="F-box"/>
    <property type="match status" value="1"/>
</dbReference>
<dbReference type="AlphaFoldDB" id="A0AAW1YEN2"/>
<dbReference type="InterPro" id="IPR017451">
    <property type="entry name" value="F-box-assoc_interact_dom"/>
</dbReference>
<dbReference type="PANTHER" id="PTHR31672:SF13">
    <property type="entry name" value="F-BOX PROTEIN CPR30-LIKE"/>
    <property type="match status" value="1"/>
</dbReference>
<dbReference type="InterPro" id="IPR036047">
    <property type="entry name" value="F-box-like_dom_sf"/>
</dbReference>
<keyword evidence="3" id="KW-1185">Reference proteome</keyword>
<sequence>MPIAKRRKNERHSAVISCREHREEVPCRFQHLPGDLVLDILSRLSAKTVFNCRCVSKFWLFIISDPYFVRLHRSRSPVGILYQLRTRTNLNRNISRSLHFAQVDQCASRSDLLVEKMTFTPKNSLPDSVSVLINSCNGLVCLSGCGSKLDGSLYVCNPISSEYITIPPANNGKQPGAFVGLGFSVATNEYKLMDTFHPKPGSHYLEAMIYTIGTGVWRSIGNAPANNDVSPFNSLLHGALHWLPEGFDGSQCIQSFNFETEQFRPLPLPSEDRLKYYSKHDCLRSGVWESRCLLFYEEKFDMHDVYEPLMFLGDGEILMMYNDRVVDSYNQETKSFQKTKIIQIRSNFVEYSPCFVSLHDVLKGEEVKMIREDRTSDKLFGEGNADPGMPLHKNTKLISA</sequence>
<dbReference type="InterPro" id="IPR011043">
    <property type="entry name" value="Gal_Oxase/kelch_b-propeller"/>
</dbReference>
<organism evidence="2 3">
    <name type="scientific">Rubus argutus</name>
    <name type="common">Southern blackberry</name>
    <dbReference type="NCBI Taxonomy" id="59490"/>
    <lineage>
        <taxon>Eukaryota</taxon>
        <taxon>Viridiplantae</taxon>
        <taxon>Streptophyta</taxon>
        <taxon>Embryophyta</taxon>
        <taxon>Tracheophyta</taxon>
        <taxon>Spermatophyta</taxon>
        <taxon>Magnoliopsida</taxon>
        <taxon>eudicotyledons</taxon>
        <taxon>Gunneridae</taxon>
        <taxon>Pentapetalae</taxon>
        <taxon>rosids</taxon>
        <taxon>fabids</taxon>
        <taxon>Rosales</taxon>
        <taxon>Rosaceae</taxon>
        <taxon>Rosoideae</taxon>
        <taxon>Rosoideae incertae sedis</taxon>
        <taxon>Rubus</taxon>
    </lineage>
</organism>
<dbReference type="PANTHER" id="PTHR31672">
    <property type="entry name" value="BNACNNG10540D PROTEIN"/>
    <property type="match status" value="1"/>
</dbReference>
<evidence type="ECO:0000313" key="2">
    <source>
        <dbReference type="EMBL" id="KAK9946605.1"/>
    </source>
</evidence>
<dbReference type="PROSITE" id="PS50181">
    <property type="entry name" value="FBOX"/>
    <property type="match status" value="1"/>
</dbReference>
<dbReference type="SMART" id="SM00256">
    <property type="entry name" value="FBOX"/>
    <property type="match status" value="1"/>
</dbReference>
<dbReference type="Pfam" id="PF07734">
    <property type="entry name" value="FBA_1"/>
    <property type="match status" value="1"/>
</dbReference>
<dbReference type="InterPro" id="IPR001810">
    <property type="entry name" value="F-box_dom"/>
</dbReference>
<accession>A0AAW1YEN2</accession>
<evidence type="ECO:0000259" key="1">
    <source>
        <dbReference type="PROSITE" id="PS50181"/>
    </source>
</evidence>
<comment type="caution">
    <text evidence="2">The sequence shown here is derived from an EMBL/GenBank/DDBJ whole genome shotgun (WGS) entry which is preliminary data.</text>
</comment>
<dbReference type="Gene3D" id="1.20.1280.50">
    <property type="match status" value="1"/>
</dbReference>
<dbReference type="InterPro" id="IPR050796">
    <property type="entry name" value="SCF_F-box_component"/>
</dbReference>